<dbReference type="EMBL" id="SMSJ01000044">
    <property type="protein sequence ID" value="TDH60141.1"/>
    <property type="molecule type" value="Genomic_DNA"/>
</dbReference>
<dbReference type="Proteomes" id="UP000295096">
    <property type="component" value="Unassembled WGS sequence"/>
</dbReference>
<feature type="region of interest" description="Disordered" evidence="4">
    <location>
        <begin position="1"/>
        <end position="38"/>
    </location>
</feature>
<evidence type="ECO:0000259" key="5">
    <source>
        <dbReference type="SMART" id="SM00861"/>
    </source>
</evidence>
<dbReference type="SMART" id="SM00861">
    <property type="entry name" value="Transket_pyr"/>
    <property type="match status" value="1"/>
</dbReference>
<dbReference type="InterPro" id="IPR009014">
    <property type="entry name" value="Transketo_C/PFOR_II"/>
</dbReference>
<dbReference type="InterPro" id="IPR005475">
    <property type="entry name" value="Transketolase-like_Pyr-bd"/>
</dbReference>
<accession>A0A4R5QCI6</accession>
<dbReference type="InterPro" id="IPR051157">
    <property type="entry name" value="PDH/Transketolase"/>
</dbReference>
<comment type="similarity">
    <text evidence="2">Belongs to the transketolase family.</text>
</comment>
<name>A0A4R5QCI6_9PROT</name>
<dbReference type="Gene3D" id="3.40.50.920">
    <property type="match status" value="1"/>
</dbReference>
<dbReference type="AlphaFoldDB" id="A0A4R5QCI6"/>
<dbReference type="SUPFAM" id="SSF52518">
    <property type="entry name" value="Thiamin diphosphate-binding fold (THDP-binding)"/>
    <property type="match status" value="1"/>
</dbReference>
<proteinExistence type="inferred from homology"/>
<dbReference type="PANTHER" id="PTHR43825:SF1">
    <property type="entry name" value="TRANSKETOLASE-LIKE PYRIMIDINE-BINDING DOMAIN-CONTAINING PROTEIN"/>
    <property type="match status" value="1"/>
</dbReference>
<comment type="cofactor">
    <cofactor evidence="1">
        <name>thiamine diphosphate</name>
        <dbReference type="ChEBI" id="CHEBI:58937"/>
    </cofactor>
</comment>
<dbReference type="SUPFAM" id="SSF52922">
    <property type="entry name" value="TK C-terminal domain-like"/>
    <property type="match status" value="1"/>
</dbReference>
<evidence type="ECO:0000256" key="1">
    <source>
        <dbReference type="ARBA" id="ARBA00001964"/>
    </source>
</evidence>
<evidence type="ECO:0000313" key="7">
    <source>
        <dbReference type="Proteomes" id="UP000295096"/>
    </source>
</evidence>
<dbReference type="InterPro" id="IPR033248">
    <property type="entry name" value="Transketolase_C"/>
</dbReference>
<dbReference type="OrthoDB" id="8732661at2"/>
<organism evidence="6 7">
    <name type="scientific">Dankookia rubra</name>
    <dbReference type="NCBI Taxonomy" id="1442381"/>
    <lineage>
        <taxon>Bacteria</taxon>
        <taxon>Pseudomonadati</taxon>
        <taxon>Pseudomonadota</taxon>
        <taxon>Alphaproteobacteria</taxon>
        <taxon>Acetobacterales</taxon>
        <taxon>Roseomonadaceae</taxon>
        <taxon>Dankookia</taxon>
    </lineage>
</organism>
<reference evidence="6 7" key="1">
    <citation type="journal article" date="2016" name="J. Microbiol.">
        <title>Dankookia rubra gen. nov., sp. nov., an alphaproteobacterium isolated from sediment of a shallow stream.</title>
        <authorList>
            <person name="Kim W.H."/>
            <person name="Kim D.H."/>
            <person name="Kang K."/>
            <person name="Ahn T.Y."/>
        </authorList>
    </citation>
    <scope>NUCLEOTIDE SEQUENCE [LARGE SCALE GENOMIC DNA]</scope>
    <source>
        <strain evidence="6 7">JCM30602</strain>
    </source>
</reference>
<dbReference type="Pfam" id="PF02780">
    <property type="entry name" value="Transketolase_C"/>
    <property type="match status" value="1"/>
</dbReference>
<keyword evidence="3" id="KW-0786">Thiamine pyrophosphate</keyword>
<feature type="domain" description="Transketolase-like pyrimidine-binding" evidence="5">
    <location>
        <begin position="53"/>
        <end position="217"/>
    </location>
</feature>
<dbReference type="FunFam" id="3.40.50.970:FF:000129">
    <property type="entry name" value="Transketolase"/>
    <property type="match status" value="1"/>
</dbReference>
<dbReference type="Gene3D" id="3.40.50.970">
    <property type="match status" value="1"/>
</dbReference>
<dbReference type="CDD" id="cd07033">
    <property type="entry name" value="TPP_PYR_DXS_TK_like"/>
    <property type="match status" value="1"/>
</dbReference>
<evidence type="ECO:0000256" key="2">
    <source>
        <dbReference type="ARBA" id="ARBA00007131"/>
    </source>
</evidence>
<protein>
    <submittedName>
        <fullName evidence="6">Transketolase family protein</fullName>
    </submittedName>
</protein>
<dbReference type="InterPro" id="IPR029061">
    <property type="entry name" value="THDP-binding"/>
</dbReference>
<evidence type="ECO:0000313" key="6">
    <source>
        <dbReference type="EMBL" id="TDH60141.1"/>
    </source>
</evidence>
<dbReference type="PANTHER" id="PTHR43825">
    <property type="entry name" value="PYRUVATE DEHYDROGENASE E1 COMPONENT"/>
    <property type="match status" value="1"/>
</dbReference>
<dbReference type="Pfam" id="PF02779">
    <property type="entry name" value="Transket_pyr"/>
    <property type="match status" value="1"/>
</dbReference>
<keyword evidence="7" id="KW-1185">Reference proteome</keyword>
<comment type="caution">
    <text evidence="6">The sequence shown here is derived from an EMBL/GenBank/DDBJ whole genome shotgun (WGS) entry which is preliminary data.</text>
</comment>
<evidence type="ECO:0000256" key="3">
    <source>
        <dbReference type="ARBA" id="ARBA00023052"/>
    </source>
</evidence>
<sequence>MDAGNRGAGRREEVMSRTKRAPWRGATPGPQDPNKPRLTTSAMIASLAGEGQRTSPAPFGRALVELGKTRPEIVGMTADLAKYTDLHVFAQAYPDRFYQMGMAEQLLMLAAAGMAHEGFVPFVTTYAAFASRRTFDFISQGIAEEGLNVKVCCALPGLTTGYGPSHQATEDIAIFRGMPDLTIVDPCDALDIEQAVPAIAAHDGPVYMRLQRGQVPLVLDKYDYSFELGKAKLLRDGADVLVISSGFMTMRSLEVAKLLEADRVKVAVLHVPTIKPLDEAAILHEVGRSARLTIVAENHSVTGGLGEAVAGTLLRAGVVPPRFRQVALPDAFLDAGALPTLHDRYGISAEAMARSVKGWL</sequence>
<evidence type="ECO:0000256" key="4">
    <source>
        <dbReference type="SAM" id="MobiDB-lite"/>
    </source>
</evidence>
<gene>
    <name evidence="6" type="ORF">E2C06_23700</name>
</gene>